<accession>A0AAV8VXU0</accession>
<dbReference type="Proteomes" id="UP001159042">
    <property type="component" value="Unassembled WGS sequence"/>
</dbReference>
<evidence type="ECO:0000313" key="1">
    <source>
        <dbReference type="EMBL" id="KAJ8918882.1"/>
    </source>
</evidence>
<keyword evidence="2" id="KW-1185">Reference proteome</keyword>
<evidence type="ECO:0000313" key="2">
    <source>
        <dbReference type="Proteomes" id="UP001159042"/>
    </source>
</evidence>
<reference evidence="1 2" key="1">
    <citation type="journal article" date="2023" name="Insect Mol. Biol.">
        <title>Genome sequencing provides insights into the evolution of gene families encoding plant cell wall-degrading enzymes in longhorned beetles.</title>
        <authorList>
            <person name="Shin N.R."/>
            <person name="Okamura Y."/>
            <person name="Kirsch R."/>
            <person name="Pauchet Y."/>
        </authorList>
    </citation>
    <scope>NUCLEOTIDE SEQUENCE [LARGE SCALE GENOMIC DNA]</scope>
    <source>
        <strain evidence="1">EAD_L_NR</strain>
    </source>
</reference>
<proteinExistence type="predicted"/>
<name>A0AAV8VXU0_9CUCU</name>
<dbReference type="EMBL" id="JANEYG010000022">
    <property type="protein sequence ID" value="KAJ8918882.1"/>
    <property type="molecule type" value="Genomic_DNA"/>
</dbReference>
<protein>
    <submittedName>
        <fullName evidence="1">Uncharacterized protein</fullName>
    </submittedName>
</protein>
<organism evidence="1 2">
    <name type="scientific">Exocentrus adspersus</name>
    <dbReference type="NCBI Taxonomy" id="1586481"/>
    <lineage>
        <taxon>Eukaryota</taxon>
        <taxon>Metazoa</taxon>
        <taxon>Ecdysozoa</taxon>
        <taxon>Arthropoda</taxon>
        <taxon>Hexapoda</taxon>
        <taxon>Insecta</taxon>
        <taxon>Pterygota</taxon>
        <taxon>Neoptera</taxon>
        <taxon>Endopterygota</taxon>
        <taxon>Coleoptera</taxon>
        <taxon>Polyphaga</taxon>
        <taxon>Cucujiformia</taxon>
        <taxon>Chrysomeloidea</taxon>
        <taxon>Cerambycidae</taxon>
        <taxon>Lamiinae</taxon>
        <taxon>Acanthocinini</taxon>
        <taxon>Exocentrus</taxon>
    </lineage>
</organism>
<dbReference type="AlphaFoldDB" id="A0AAV8VXU0"/>
<gene>
    <name evidence="1" type="ORF">NQ315_011174</name>
</gene>
<comment type="caution">
    <text evidence="1">The sequence shown here is derived from an EMBL/GenBank/DDBJ whole genome shotgun (WGS) entry which is preliminary data.</text>
</comment>
<sequence>MSHRKLLWIAHHITVLFGKRFVKNHRPYERSYVVDEMPMIIKSCIYLHSTANTFQLNMFEEYAKITMTYWENME</sequence>